<comment type="caution">
    <text evidence="13">The sequence shown here is derived from an EMBL/GenBank/DDBJ whole genome shotgun (WGS) entry which is preliminary data.</text>
</comment>
<feature type="domain" description="O-GlcNAc transferase C-terminal" evidence="12">
    <location>
        <begin position="1382"/>
        <end position="1465"/>
    </location>
</feature>
<dbReference type="SUPFAM" id="SSF53474">
    <property type="entry name" value="alpha/beta-Hydrolases"/>
    <property type="match status" value="1"/>
</dbReference>
<dbReference type="EMBL" id="QLNT01000016">
    <property type="protein sequence ID" value="KAF3066915.1"/>
    <property type="molecule type" value="Genomic_DNA"/>
</dbReference>
<reference evidence="13 14" key="1">
    <citation type="submission" date="2018-06" db="EMBL/GenBank/DDBJ databases">
        <title>Genome analysis of cellulolytic fungus Trichoderma lentiforme CFAM-422.</title>
        <authorList>
            <person name="Steindorff A.S."/>
            <person name="Formighieri E.F."/>
            <person name="Midorikawa G.E.O."/>
            <person name="Tamietti M.S."/>
            <person name="Ramos E.Z."/>
            <person name="Silva A.S."/>
            <person name="Bon E.P.S."/>
            <person name="Mendes T.D."/>
            <person name="Damaso M.C.T."/>
            <person name="Favaro L.C.L."/>
        </authorList>
    </citation>
    <scope>NUCLEOTIDE SEQUENCE [LARGE SCALE GENOMIC DNA]</scope>
    <source>
        <strain evidence="13 14">CFAM-422</strain>
    </source>
</reference>
<dbReference type="InterPro" id="IPR019734">
    <property type="entry name" value="TPR_rpt"/>
</dbReference>
<evidence type="ECO:0000256" key="1">
    <source>
        <dbReference type="ARBA" id="ARBA00004922"/>
    </source>
</evidence>
<evidence type="ECO:0000256" key="2">
    <source>
        <dbReference type="ARBA" id="ARBA00005386"/>
    </source>
</evidence>
<dbReference type="Pfam" id="PF00561">
    <property type="entry name" value="Abhydrolase_1"/>
    <property type="match status" value="1"/>
</dbReference>
<accession>A0A9P4XBW6</accession>
<evidence type="ECO:0000259" key="11">
    <source>
        <dbReference type="Pfam" id="PF00561"/>
    </source>
</evidence>
<feature type="compositionally biased region" description="Polar residues" evidence="10">
    <location>
        <begin position="331"/>
        <end position="347"/>
    </location>
</feature>
<gene>
    <name evidence="13" type="ORF">CFAM422_009124</name>
</gene>
<feature type="region of interest" description="Disordered" evidence="10">
    <location>
        <begin position="691"/>
        <end position="711"/>
    </location>
</feature>
<evidence type="ECO:0000256" key="3">
    <source>
        <dbReference type="ARBA" id="ARBA00011970"/>
    </source>
</evidence>
<evidence type="ECO:0000256" key="9">
    <source>
        <dbReference type="PROSITE-ProRule" id="PRU00339"/>
    </source>
</evidence>
<dbReference type="Gene3D" id="3.40.50.1820">
    <property type="entry name" value="alpha/beta hydrolase"/>
    <property type="match status" value="1"/>
</dbReference>
<sequence length="1756" mass="194967">MFSPLRSRLVSAARLSTCRNVRLVSTTTYPQPVSPLAFDLHAPSSPKADEKTAPIIFMHGLFGSKKNNRAISKALARDLKTHVYTVDLRNHGESPHDPRHDYLAMTEDVLAFIDQHGLKEPTLIGHSMGAKTAMSVALRSPETVSRVVAVDNAPTDATLSRTFASYVRGMKKIQEAKVTRQSEADAILQEYEESLPIRQFLLGNLYRSQEDGIQKFRVPLDILGRSLDHLGDFPYKNPGEARYTKPSLFVRGTQSKYVPDDVLPIIGQFFPRFRLADVDAGHWLISEQPEAFRQVQTHPRVVPINFDAFGPSTGHGARPESERRAIASPYYRSSQPYHGSATSSAQASRDYDYHLRRKTPRGTIDAGYDGSPTQLSPGPPPLKQVILPTPSGIYPYLPPNNLPFHAKSRLLEHDQRSLGQAPLTSPWTFSNERPNFVLSSGSSMPLQPGLPWQPNGYPMFNQIPDVYQPLMRAAEYNVRAFCPPPGPTPDTATFDQFGWQLGASPRSYGHLDMSRQFDQMSLPPGLSGSFLYHGSDAQLPYRPTTDLNLNFNIPQPPQPMLQGSYLGQSAIVENPPTSEQYAVRSSFTEKAYSQAQEHYVELLAYLQTAKRFDQMSGGGSSSSRFKILVFPRPPKARKEHLGTMRDVYRSVERPVSSKLVPNSHPRALTSNIEDTLNNNTRPQVVQDAHVEGRRSSRTASQFHASPAAYTGSSSLGTLGPAAMAKALPILNAKTSLDILKNLCEQSNWKWIDGILLGGCLLYGLSRFEDAVEWFSRVLALDSSHVEAITNIAATLYCLNRQEEAEQHWLNAIKLCPSHLEATEQLVGLLYKKRSREAIDIICFVQQALKLPKGNSTRSTYPPLGVRSVSSDEHSHSQQSTATQYGFQPETNPLIGGHTMGGSEFGSSGYALPNSENGRILALVHAKGTILYGLKDIEKASEAFEEAVLISVGERIRSVQELVNRIHAVLSPAGSFPAGNDQRPVSRRPLLLPPEKARQTAHLVFAAGGGGSELPGLAFVPEGAARRVAVQTTSNALLSLAKIFQDAMSGGSIVPSLLRQPSGIGDILALYYLSLSLQESPSTANNIGILLAGVQQQMAPNNTNTPTTATSRPNLPGVVPGSGLALALAYYNYGLRLDPRHVHLHTNLGSLLKDVGQLDLAIQMYERAVSCDRTFDIALTNLANAVKDKGRIKDAIAYYRRAVEANPDFAEAVCGLLTALNSVCDWRGRGGALLELGKYDRWHVDDKGTLVDVQTAMHGSGLTQRVVDIISHQLGDASHWGRNILQQPTIHALAQQLGDFCRTPGFSLELALSAWAGEPWEGSRLVRLVERAARVILWNWYHDKYVAKREVTSSRYLRPQLPSSLTIPSAPTVLPFHTFTSIHRQQIEREAPVFRDVSSWPADKLIEQIIRDEIHILVNLNGYTRGARNEIFAARPAPIQMSFMGFAGTLGAEWCDYILADTTAIPPSTLRPWRVNTSIDDVFHDQTEGDELQWMYSENIIFCRDTFFCCDHAQSCDTDERGMTWEDEEKRRWKLRKELFPTIADDIDPTTFRSWLRILARTPKAVLWLLRFPELGEQNLRQTAESWAGAEVASRLIFTDVAPKNQHITRARVCDMFLDTAECNAHTTAADVLWSSTPLLTLPRYSYKMCSRMAASILRGALPKTAEGRQAALELIADSETEYEDSATDLAGGLTYEITEEGYGRGKGRLAELRKLLWDSKWKCGLFNTRRWVNDLEMAYEEAWRRWVAGKSGDIYL</sequence>
<comment type="similarity">
    <text evidence="2">Belongs to the glycosyltransferase 41 family. O-GlcNAc transferase subfamily.</text>
</comment>
<evidence type="ECO:0000256" key="8">
    <source>
        <dbReference type="ARBA" id="ARBA00022803"/>
    </source>
</evidence>
<evidence type="ECO:0000256" key="10">
    <source>
        <dbReference type="SAM" id="MobiDB-lite"/>
    </source>
</evidence>
<proteinExistence type="inferred from homology"/>
<dbReference type="PANTHER" id="PTHR44998">
    <property type="match status" value="1"/>
</dbReference>
<dbReference type="InterPro" id="IPR011990">
    <property type="entry name" value="TPR-like_helical_dom_sf"/>
</dbReference>
<keyword evidence="5" id="KW-0808">Transferase</keyword>
<dbReference type="FunFam" id="1.25.40.10:FF:000552">
    <property type="entry name" value="UDP-N-acetylglucosaminyltransferase (AFU_orthologue AFUA_1G03380)"/>
    <property type="match status" value="1"/>
</dbReference>
<dbReference type="Pfam" id="PF13181">
    <property type="entry name" value="TPR_8"/>
    <property type="match status" value="2"/>
</dbReference>
<dbReference type="InterPro" id="IPR029489">
    <property type="entry name" value="OGT/SEC/SPY_C"/>
</dbReference>
<dbReference type="Proteomes" id="UP000801864">
    <property type="component" value="Unassembled WGS sequence"/>
</dbReference>
<evidence type="ECO:0000313" key="14">
    <source>
        <dbReference type="Proteomes" id="UP000801864"/>
    </source>
</evidence>
<feature type="repeat" description="TPR" evidence="9">
    <location>
        <begin position="1175"/>
        <end position="1208"/>
    </location>
</feature>
<name>A0A9P4XBW6_9HYPO</name>
<feature type="region of interest" description="Disordered" evidence="10">
    <location>
        <begin position="859"/>
        <end position="887"/>
    </location>
</feature>
<keyword evidence="6" id="KW-0677">Repeat</keyword>
<dbReference type="GO" id="GO:0097363">
    <property type="term" value="F:protein O-acetylglucosaminyltransferase activity"/>
    <property type="evidence" value="ECO:0007669"/>
    <property type="project" value="UniProtKB-EC"/>
</dbReference>
<feature type="domain" description="AB hydrolase-1" evidence="11">
    <location>
        <begin position="54"/>
        <end position="287"/>
    </location>
</feature>
<dbReference type="GO" id="GO:0006493">
    <property type="term" value="P:protein O-linked glycosylation"/>
    <property type="evidence" value="ECO:0007669"/>
    <property type="project" value="TreeGrafter"/>
</dbReference>
<feature type="repeat" description="TPR" evidence="9">
    <location>
        <begin position="1141"/>
        <end position="1174"/>
    </location>
</feature>
<keyword evidence="8 9" id="KW-0802">TPR repeat</keyword>
<dbReference type="SMART" id="SM00028">
    <property type="entry name" value="TPR"/>
    <property type="match status" value="5"/>
</dbReference>
<dbReference type="Gene3D" id="1.25.40.10">
    <property type="entry name" value="Tetratricopeptide repeat domain"/>
    <property type="match status" value="3"/>
</dbReference>
<dbReference type="Gene3D" id="3.40.50.2000">
    <property type="entry name" value="Glycogen Phosphorylase B"/>
    <property type="match status" value="1"/>
</dbReference>
<evidence type="ECO:0000259" key="12">
    <source>
        <dbReference type="Pfam" id="PF13844"/>
    </source>
</evidence>
<feature type="domain" description="O-GlcNAc transferase C-terminal" evidence="12">
    <location>
        <begin position="1546"/>
        <end position="1735"/>
    </location>
</feature>
<keyword evidence="14" id="KW-1185">Reference proteome</keyword>
<evidence type="ECO:0000256" key="4">
    <source>
        <dbReference type="ARBA" id="ARBA00022676"/>
    </source>
</evidence>
<evidence type="ECO:0000256" key="6">
    <source>
        <dbReference type="ARBA" id="ARBA00022737"/>
    </source>
</evidence>
<comment type="pathway">
    <text evidence="1">Protein modification; protein glycosylation.</text>
</comment>
<organism evidence="13 14">
    <name type="scientific">Trichoderma lentiforme</name>
    <dbReference type="NCBI Taxonomy" id="1567552"/>
    <lineage>
        <taxon>Eukaryota</taxon>
        <taxon>Fungi</taxon>
        <taxon>Dikarya</taxon>
        <taxon>Ascomycota</taxon>
        <taxon>Pezizomycotina</taxon>
        <taxon>Sordariomycetes</taxon>
        <taxon>Hypocreomycetidae</taxon>
        <taxon>Hypocreales</taxon>
        <taxon>Hypocreaceae</taxon>
        <taxon>Trichoderma</taxon>
    </lineage>
</organism>
<dbReference type="FunFam" id="3.40.50.1820:FF:000039">
    <property type="entry name" value="Esterase ybfF"/>
    <property type="match status" value="1"/>
</dbReference>
<dbReference type="InterPro" id="IPR000073">
    <property type="entry name" value="AB_hydrolase_1"/>
</dbReference>
<dbReference type="Pfam" id="PF13844">
    <property type="entry name" value="Glyco_transf_41"/>
    <property type="match status" value="2"/>
</dbReference>
<feature type="region of interest" description="Disordered" evidence="10">
    <location>
        <begin position="330"/>
        <end position="384"/>
    </location>
</feature>
<dbReference type="EC" id="2.4.1.255" evidence="3"/>
<dbReference type="Gene3D" id="3.40.50.11380">
    <property type="match status" value="1"/>
</dbReference>
<dbReference type="InterPro" id="IPR029058">
    <property type="entry name" value="AB_hydrolase_fold"/>
</dbReference>
<dbReference type="PANTHER" id="PTHR44998:SF1">
    <property type="entry name" value="UDP-N-ACETYLGLUCOSAMINE--PEPTIDE N-ACETYLGLUCOSAMINYLTRANSFERASE 110 KDA SUBUNIT"/>
    <property type="match status" value="1"/>
</dbReference>
<protein>
    <recommendedName>
        <fullName evidence="3">protein O-GlcNAc transferase</fullName>
        <ecNumber evidence="3">2.4.1.255</ecNumber>
    </recommendedName>
</protein>
<dbReference type="GO" id="GO:0016787">
    <property type="term" value="F:hydrolase activity"/>
    <property type="evidence" value="ECO:0007669"/>
    <property type="project" value="UniProtKB-KW"/>
</dbReference>
<evidence type="ECO:0000256" key="7">
    <source>
        <dbReference type="ARBA" id="ARBA00022801"/>
    </source>
</evidence>
<evidence type="ECO:0000313" key="13">
    <source>
        <dbReference type="EMBL" id="KAF3066915.1"/>
    </source>
</evidence>
<evidence type="ECO:0000256" key="5">
    <source>
        <dbReference type="ARBA" id="ARBA00022679"/>
    </source>
</evidence>
<keyword evidence="7" id="KW-0378">Hydrolase</keyword>
<keyword evidence="4" id="KW-0328">Glycosyltransferase</keyword>
<dbReference type="PROSITE" id="PS50005">
    <property type="entry name" value="TPR"/>
    <property type="match status" value="2"/>
</dbReference>
<feature type="compositionally biased region" description="Polar residues" evidence="10">
    <location>
        <begin position="876"/>
        <end position="887"/>
    </location>
</feature>
<dbReference type="SUPFAM" id="SSF48452">
    <property type="entry name" value="TPR-like"/>
    <property type="match status" value="1"/>
</dbReference>